<dbReference type="InterPro" id="IPR036770">
    <property type="entry name" value="Ankyrin_rpt-contain_sf"/>
</dbReference>
<organism evidence="1 2">
    <name type="scientific">Campylobacter hominis (strain ATCC BAA-381 / DSM 21671 / CCUG 45161 / LMG 19568 / NCTC 13146 / CH001A)</name>
    <dbReference type="NCBI Taxonomy" id="360107"/>
    <lineage>
        <taxon>Bacteria</taxon>
        <taxon>Pseudomonadati</taxon>
        <taxon>Campylobacterota</taxon>
        <taxon>Epsilonproteobacteria</taxon>
        <taxon>Campylobacterales</taxon>
        <taxon>Campylobacteraceae</taxon>
        <taxon>Campylobacter</taxon>
    </lineage>
</organism>
<protein>
    <submittedName>
        <fullName evidence="1">Uncharacterized protein</fullName>
    </submittedName>
</protein>
<dbReference type="KEGG" id="cha:CHAB381_1041"/>
<evidence type="ECO:0000313" key="2">
    <source>
        <dbReference type="Proteomes" id="UP000002407"/>
    </source>
</evidence>
<name>A7I258_CAMHC</name>
<keyword evidence="2" id="KW-1185">Reference proteome</keyword>
<proteinExistence type="predicted"/>
<dbReference type="STRING" id="360107.CHAB381_1041"/>
<evidence type="ECO:0000313" key="1">
    <source>
        <dbReference type="EMBL" id="ABS51949.1"/>
    </source>
</evidence>
<accession>A7I258</accession>
<sequence>MKNFILFIIVINFVFGTDLKTKYLNQSGINCDNFNFQKTEKFNNQNFTIKNLNDAIKSKDVKKVKEILTYNKNLSIQRDEHGKTPFKINQLFGNNPQIEDLLLCANDDVFTLEIYPISILNDKLVSDEKTKEILKELFKKGLDANDIFYDFGNGGSSLLMMAYHEKKIKSAYFILENGAKIDKNFNKSFVFMYTQIFRDENLSLYTKAPLSKNLKNFIKTQKYINFRNEKFKELENFLKFGEDIQNYDLLAKVLSYLNDRYGLKKLKDLGYKSDF</sequence>
<dbReference type="eggNOG" id="ENOG5032I65">
    <property type="taxonomic scope" value="Bacteria"/>
</dbReference>
<dbReference type="SUPFAM" id="SSF48403">
    <property type="entry name" value="Ankyrin repeat"/>
    <property type="match status" value="1"/>
</dbReference>
<dbReference type="Gene3D" id="1.25.40.20">
    <property type="entry name" value="Ankyrin repeat-containing domain"/>
    <property type="match status" value="1"/>
</dbReference>
<dbReference type="AlphaFoldDB" id="A7I258"/>
<dbReference type="RefSeq" id="WP_012108896.1">
    <property type="nucleotide sequence ID" value="NC_009714.1"/>
</dbReference>
<dbReference type="OrthoDB" id="9946929at2"/>
<dbReference type="Proteomes" id="UP000002407">
    <property type="component" value="Chromosome"/>
</dbReference>
<dbReference type="HOGENOM" id="CLU_1010776_0_0_7"/>
<dbReference type="EMBL" id="CP000776">
    <property type="protein sequence ID" value="ABS51949.1"/>
    <property type="molecule type" value="Genomic_DNA"/>
</dbReference>
<gene>
    <name evidence="1" type="ordered locus">CHAB381_1041</name>
</gene>
<reference evidence="2" key="1">
    <citation type="submission" date="2007-07" db="EMBL/GenBank/DDBJ databases">
        <title>Complete genome sequence of Campylobacter hominis ATCC BAA-381, a commensal isolated from the human gastrointestinal tract.</title>
        <authorList>
            <person name="Fouts D.E."/>
            <person name="Mongodin E.F."/>
            <person name="Puiu D."/>
            <person name="Sebastian Y."/>
            <person name="Miller W.G."/>
            <person name="Mandrell R.E."/>
            <person name="Nelson K.E."/>
        </authorList>
    </citation>
    <scope>NUCLEOTIDE SEQUENCE [LARGE SCALE GENOMIC DNA]</scope>
    <source>
        <strain evidence="2">ATCC BAA-381 / LMG 19568 / NCTC 13146 / CH001A</strain>
    </source>
</reference>